<dbReference type="KEGG" id="pht:BLM14_06000"/>
<protein>
    <submittedName>
        <fullName evidence="1">Uncharacterized protein</fullName>
    </submittedName>
</protein>
<keyword evidence="2" id="KW-1185">Reference proteome</keyword>
<dbReference type="EMBL" id="MZMT01000042">
    <property type="protein sequence ID" value="PIO43350.1"/>
    <property type="molecule type" value="Genomic_DNA"/>
</dbReference>
<organism evidence="1 2">
    <name type="scientific">Phyllobacterium zundukense</name>
    <dbReference type="NCBI Taxonomy" id="1867719"/>
    <lineage>
        <taxon>Bacteria</taxon>
        <taxon>Pseudomonadati</taxon>
        <taxon>Pseudomonadota</taxon>
        <taxon>Alphaproteobacteria</taxon>
        <taxon>Hyphomicrobiales</taxon>
        <taxon>Phyllobacteriaceae</taxon>
        <taxon>Phyllobacterium</taxon>
    </lineage>
</organism>
<evidence type="ECO:0000313" key="1">
    <source>
        <dbReference type="EMBL" id="PIO43350.1"/>
    </source>
</evidence>
<evidence type="ECO:0000313" key="2">
    <source>
        <dbReference type="Proteomes" id="UP000232163"/>
    </source>
</evidence>
<proteinExistence type="predicted"/>
<dbReference type="Proteomes" id="UP000232163">
    <property type="component" value="Unassembled WGS sequence"/>
</dbReference>
<dbReference type="RefSeq" id="WP_099998559.1">
    <property type="nucleotide sequence ID" value="NZ_CP017940.1"/>
</dbReference>
<dbReference type="AlphaFoldDB" id="A0A2N9VV32"/>
<accession>A0A2N9VV32</accession>
<name>A0A2N9VV32_9HYPH</name>
<dbReference type="OrthoDB" id="8117021at2"/>
<comment type="caution">
    <text evidence="1">The sequence shown here is derived from an EMBL/GenBank/DDBJ whole genome shotgun (WGS) entry which is preliminary data.</text>
</comment>
<dbReference type="KEGG" id="pht:BLM14_24850"/>
<sequence length="64" mass="7436">MERLKGVIAEYEAIASALESGHDKIHRTSRYGEKEDISAQTADHYRRLLSHYREVVARHEAKKK</sequence>
<gene>
    <name evidence="1" type="ORF">B5P45_18685</name>
</gene>
<reference evidence="2" key="1">
    <citation type="journal article" date="2017" name="Int J Environ Stud">
        <title>Does the Miocene-Pliocene relict legume Oxytropis triphylla form nitrogen-fixing nodules with a combination of bacterial strains?</title>
        <authorList>
            <person name="Safronova V."/>
            <person name="Belimov A."/>
            <person name="Sazanova A."/>
            <person name="Kuznetsova I."/>
            <person name="Popova J."/>
            <person name="Andronov E."/>
            <person name="Verkhozina A."/>
            <person name="Tikhonovich I."/>
        </authorList>
    </citation>
    <scope>NUCLEOTIDE SEQUENCE [LARGE SCALE GENOMIC DNA]</scope>
    <source>
        <strain evidence="2">Tri-38</strain>
    </source>
</reference>